<comment type="caution">
    <text evidence="1">The sequence shown here is derived from an EMBL/GenBank/DDBJ whole genome shotgun (WGS) entry which is preliminary data.</text>
</comment>
<name>A0A8K1LKY9_9PASS</name>
<proteinExistence type="predicted"/>
<gene>
    <name evidence="1" type="ORF">HGM15179_009038</name>
</gene>
<dbReference type="AlphaFoldDB" id="A0A8K1LKY9"/>
<evidence type="ECO:0000313" key="2">
    <source>
        <dbReference type="Proteomes" id="UP000796761"/>
    </source>
</evidence>
<keyword evidence="2" id="KW-1185">Reference proteome</keyword>
<dbReference type="EMBL" id="SWJQ01000237">
    <property type="protein sequence ID" value="TRZ18035.1"/>
    <property type="molecule type" value="Genomic_DNA"/>
</dbReference>
<sequence>MAADSCPCKLFTSLHDYVQQGNFQYDEILEVLQERTPKELPVPISGPRDLSKSAGLQALALCVLFAGEDKGFEKIKTSGLATNNSDHYLNIVLARMLG</sequence>
<protein>
    <submittedName>
        <fullName evidence="1">Uncharacterized protein</fullName>
    </submittedName>
</protein>
<accession>A0A8K1LKY9</accession>
<dbReference type="Proteomes" id="UP000796761">
    <property type="component" value="Unassembled WGS sequence"/>
</dbReference>
<organism evidence="1 2">
    <name type="scientific">Zosterops borbonicus</name>
    <dbReference type="NCBI Taxonomy" id="364589"/>
    <lineage>
        <taxon>Eukaryota</taxon>
        <taxon>Metazoa</taxon>
        <taxon>Chordata</taxon>
        <taxon>Craniata</taxon>
        <taxon>Vertebrata</taxon>
        <taxon>Euteleostomi</taxon>
        <taxon>Archelosauria</taxon>
        <taxon>Archosauria</taxon>
        <taxon>Dinosauria</taxon>
        <taxon>Saurischia</taxon>
        <taxon>Theropoda</taxon>
        <taxon>Coelurosauria</taxon>
        <taxon>Aves</taxon>
        <taxon>Neognathae</taxon>
        <taxon>Neoaves</taxon>
        <taxon>Telluraves</taxon>
        <taxon>Australaves</taxon>
        <taxon>Passeriformes</taxon>
        <taxon>Sylvioidea</taxon>
        <taxon>Zosteropidae</taxon>
        <taxon>Zosterops</taxon>
    </lineage>
</organism>
<evidence type="ECO:0000313" key="1">
    <source>
        <dbReference type="EMBL" id="TRZ18035.1"/>
    </source>
</evidence>
<reference evidence="1" key="1">
    <citation type="submission" date="2019-04" db="EMBL/GenBank/DDBJ databases">
        <title>Genome assembly of Zosterops borbonicus 15179.</title>
        <authorList>
            <person name="Leroy T."/>
            <person name="Anselmetti Y."/>
            <person name="Tilak M.-K."/>
            <person name="Nabholz B."/>
        </authorList>
    </citation>
    <scope>NUCLEOTIDE SEQUENCE</scope>
    <source>
        <strain evidence="1">HGM_15179</strain>
        <tissue evidence="1">Muscle</tissue>
    </source>
</reference>